<dbReference type="GO" id="GO:0016787">
    <property type="term" value="F:hydrolase activity"/>
    <property type="evidence" value="ECO:0007669"/>
    <property type="project" value="UniProtKB-KW"/>
</dbReference>
<dbReference type="PANTHER" id="PTHR48081">
    <property type="entry name" value="AB HYDROLASE SUPERFAMILY PROTEIN C4A8.06C"/>
    <property type="match status" value="1"/>
</dbReference>
<dbReference type="EMBL" id="JAPVEA010000001">
    <property type="protein sequence ID" value="KAJ5465301.1"/>
    <property type="molecule type" value="Genomic_DNA"/>
</dbReference>
<dbReference type="InterPro" id="IPR029058">
    <property type="entry name" value="AB_hydrolase_fold"/>
</dbReference>
<comment type="caution">
    <text evidence="3">The sequence shown here is derived from an EMBL/GenBank/DDBJ whole genome shotgun (WGS) entry which is preliminary data.</text>
</comment>
<dbReference type="GO" id="GO:0072330">
    <property type="term" value="P:monocarboxylic acid biosynthetic process"/>
    <property type="evidence" value="ECO:0007669"/>
    <property type="project" value="UniProtKB-ARBA"/>
</dbReference>
<proteinExistence type="predicted"/>
<reference evidence="3" key="2">
    <citation type="journal article" date="2023" name="IMA Fungus">
        <title>Comparative genomic study of the Penicillium genus elucidates a diverse pangenome and 15 lateral gene transfer events.</title>
        <authorList>
            <person name="Petersen C."/>
            <person name="Sorensen T."/>
            <person name="Nielsen M.R."/>
            <person name="Sondergaard T.E."/>
            <person name="Sorensen J.L."/>
            <person name="Fitzpatrick D.A."/>
            <person name="Frisvad J.C."/>
            <person name="Nielsen K.L."/>
        </authorList>
    </citation>
    <scope>NUCLEOTIDE SEQUENCE</scope>
    <source>
        <strain evidence="3">IBT 16125</strain>
    </source>
</reference>
<gene>
    <name evidence="3" type="ORF">N7458_000987</name>
</gene>
<dbReference type="GeneID" id="81594624"/>
<evidence type="ECO:0000313" key="3">
    <source>
        <dbReference type="EMBL" id="KAJ5465301.1"/>
    </source>
</evidence>
<reference evidence="3" key="1">
    <citation type="submission" date="2022-12" db="EMBL/GenBank/DDBJ databases">
        <authorList>
            <person name="Petersen C."/>
        </authorList>
    </citation>
    <scope>NUCLEOTIDE SEQUENCE</scope>
    <source>
        <strain evidence="3">IBT 16125</strain>
    </source>
</reference>
<evidence type="ECO:0000259" key="2">
    <source>
        <dbReference type="Pfam" id="PF07859"/>
    </source>
</evidence>
<dbReference type="RefSeq" id="XP_056772148.1">
    <property type="nucleotide sequence ID" value="XM_056904381.1"/>
</dbReference>
<name>A0AAD6CH61_9EURO</name>
<feature type="domain" description="Alpha/beta hydrolase fold-3" evidence="2">
    <location>
        <begin position="4"/>
        <end position="215"/>
    </location>
</feature>
<dbReference type="SUPFAM" id="SSF53474">
    <property type="entry name" value="alpha/beta-Hydrolases"/>
    <property type="match status" value="1"/>
</dbReference>
<dbReference type="Gene3D" id="3.40.50.1820">
    <property type="entry name" value="alpha/beta hydrolase"/>
    <property type="match status" value="1"/>
</dbReference>
<protein>
    <submittedName>
        <fullName evidence="3">Carboxylesterase</fullName>
    </submittedName>
</protein>
<feature type="non-terminal residue" evidence="3">
    <location>
        <position position="241"/>
    </location>
</feature>
<dbReference type="Pfam" id="PF07859">
    <property type="entry name" value="Abhydrolase_3"/>
    <property type="match status" value="1"/>
</dbReference>
<evidence type="ECO:0000256" key="1">
    <source>
        <dbReference type="ARBA" id="ARBA00022801"/>
    </source>
</evidence>
<accession>A0AAD6CH61</accession>
<keyword evidence="4" id="KW-1185">Reference proteome</keyword>
<evidence type="ECO:0000313" key="4">
    <source>
        <dbReference type="Proteomes" id="UP001213681"/>
    </source>
</evidence>
<keyword evidence="1" id="KW-0378">Hydrolase</keyword>
<dbReference type="InterPro" id="IPR013094">
    <property type="entry name" value="AB_hydrolase_3"/>
</dbReference>
<dbReference type="AlphaFoldDB" id="A0AAD6CH61"/>
<dbReference type="Proteomes" id="UP001213681">
    <property type="component" value="Unassembled WGS sequence"/>
</dbReference>
<dbReference type="InterPro" id="IPR050300">
    <property type="entry name" value="GDXG_lipolytic_enzyme"/>
</dbReference>
<organism evidence="3 4">
    <name type="scientific">Penicillium daleae</name>
    <dbReference type="NCBI Taxonomy" id="63821"/>
    <lineage>
        <taxon>Eukaryota</taxon>
        <taxon>Fungi</taxon>
        <taxon>Dikarya</taxon>
        <taxon>Ascomycota</taxon>
        <taxon>Pezizomycotina</taxon>
        <taxon>Eurotiomycetes</taxon>
        <taxon>Eurotiomycetidae</taxon>
        <taxon>Eurotiales</taxon>
        <taxon>Aspergillaceae</taxon>
        <taxon>Penicillium</taxon>
    </lineage>
</organism>
<dbReference type="GO" id="GO:0017000">
    <property type="term" value="P:antibiotic biosynthetic process"/>
    <property type="evidence" value="ECO:0007669"/>
    <property type="project" value="UniProtKB-ARBA"/>
</dbReference>
<sequence length="241" mass="26874">SQSFHGGGWALGDLDSEDALCRILCGAVPTVLVSVNYRLAPEHKYPTSLDDCEIAYKWAVDNADMFHGDRSRFYSIGGSAGGNLAIATALRILEWEEPSINKGIVGIAPITIDPSVVPAEFKERFERSLANNRDSSMIDLQAMETFRAAYGVTSRSDPFYSVLLHKNVAALPTTYLVACEKDPLGEDPRIFHEILLRSGIASRLDYYEGYPHYFWTFPVQKTGEFMENLISGVKWVIESMH</sequence>
<dbReference type="PANTHER" id="PTHR48081:SF8">
    <property type="entry name" value="ALPHA_BETA HYDROLASE FOLD-3 DOMAIN-CONTAINING PROTEIN-RELATED"/>
    <property type="match status" value="1"/>
</dbReference>